<dbReference type="InterPro" id="IPR029063">
    <property type="entry name" value="SAM-dependent_MTases_sf"/>
</dbReference>
<evidence type="ECO:0000259" key="1">
    <source>
        <dbReference type="Pfam" id="PF01880"/>
    </source>
</evidence>
<dbReference type="Pfam" id="PF01880">
    <property type="entry name" value="Desulfoferrodox"/>
    <property type="match status" value="1"/>
</dbReference>
<reference evidence="2" key="1">
    <citation type="submission" date="2021-01" db="EMBL/GenBank/DDBJ databases">
        <authorList>
            <person name="Corre E."/>
            <person name="Pelletier E."/>
            <person name="Niang G."/>
            <person name="Scheremetjew M."/>
            <person name="Finn R."/>
            <person name="Kale V."/>
            <person name="Holt S."/>
            <person name="Cochrane G."/>
            <person name="Meng A."/>
            <person name="Brown T."/>
            <person name="Cohen L."/>
        </authorList>
    </citation>
    <scope>NUCLEOTIDE SEQUENCE</scope>
    <source>
        <strain evidence="2">CCMP2877</strain>
    </source>
</reference>
<feature type="domain" description="Desulfoferrodoxin ferrous iron-binding" evidence="1">
    <location>
        <begin position="151"/>
        <end position="233"/>
    </location>
</feature>
<dbReference type="Gene3D" id="2.60.40.730">
    <property type="entry name" value="SOR catalytic domain"/>
    <property type="match status" value="1"/>
</dbReference>
<dbReference type="GO" id="GO:0005506">
    <property type="term" value="F:iron ion binding"/>
    <property type="evidence" value="ECO:0007669"/>
    <property type="project" value="InterPro"/>
</dbReference>
<dbReference type="Pfam" id="PF01209">
    <property type="entry name" value="Ubie_methyltran"/>
    <property type="match status" value="1"/>
</dbReference>
<dbReference type="InterPro" id="IPR002742">
    <property type="entry name" value="Desulfoferrodoxin_Fe-bd_dom"/>
</dbReference>
<dbReference type="Gene3D" id="3.40.50.150">
    <property type="entry name" value="Vaccinia Virus protein VP39"/>
    <property type="match status" value="1"/>
</dbReference>
<sequence length="240" mass="25223">MSFGIRNVEAGDRARVVAEAHRLLRPAPTSRLAIMEFAEPRTGVMGALARVFLGHIVPLIGWLGSGDASAYQHLQKSISDFPAPDDFAALIAGPHPELGYQFEITGRVSMVFGVVHVYLARPLYPRIMAQDFENDGNPVFSTSSPGPYAGKEGKHVPIATPEGDLSVRVTVPHGIAAEHHISLVYLKDEAGNVAAATAFPGGAGGAAELTFTAPAAGLYTPYAACNLHGVWKGESVALGA</sequence>
<protein>
    <recommendedName>
        <fullName evidence="1">Desulfoferrodoxin ferrous iron-binding domain-containing protein</fullName>
    </recommendedName>
</protein>
<dbReference type="EMBL" id="HBGJ01026303">
    <property type="protein sequence ID" value="CAD9258422.1"/>
    <property type="molecule type" value="Transcribed_RNA"/>
</dbReference>
<dbReference type="SUPFAM" id="SSF49367">
    <property type="entry name" value="Superoxide reductase-like"/>
    <property type="match status" value="1"/>
</dbReference>
<name>A0A7S1U6B0_9STRA</name>
<evidence type="ECO:0000313" key="2">
    <source>
        <dbReference type="EMBL" id="CAD9258422.1"/>
    </source>
</evidence>
<dbReference type="GO" id="GO:0016491">
    <property type="term" value="F:oxidoreductase activity"/>
    <property type="evidence" value="ECO:0007669"/>
    <property type="project" value="InterPro"/>
</dbReference>
<proteinExistence type="predicted"/>
<dbReference type="AlphaFoldDB" id="A0A7S1U6B0"/>
<gene>
    <name evidence="2" type="ORF">PPAR1163_LOCUS16794</name>
</gene>
<dbReference type="InterPro" id="IPR036073">
    <property type="entry name" value="Desulfoferrodoxin_Fe-bd_dom_sf"/>
</dbReference>
<accession>A0A7S1U6B0</accession>
<organism evidence="2">
    <name type="scientific">Phaeomonas parva</name>
    <dbReference type="NCBI Taxonomy" id="124430"/>
    <lineage>
        <taxon>Eukaryota</taxon>
        <taxon>Sar</taxon>
        <taxon>Stramenopiles</taxon>
        <taxon>Ochrophyta</taxon>
        <taxon>Pinguiophyceae</taxon>
        <taxon>Pinguiochrysidales</taxon>
        <taxon>Pinguiochrysidaceae</taxon>
        <taxon>Phaeomonas</taxon>
    </lineage>
</organism>